<dbReference type="AlphaFoldDB" id="A0AAW2G3E7"/>
<gene>
    <name evidence="2" type="ORF">PUN28_007042</name>
</gene>
<protein>
    <recommendedName>
        <fullName evidence="4">Secreted protein</fullName>
    </recommendedName>
</protein>
<keyword evidence="3" id="KW-1185">Reference proteome</keyword>
<dbReference type="EMBL" id="JADYXP020000006">
    <property type="protein sequence ID" value="KAL0121975.1"/>
    <property type="molecule type" value="Genomic_DNA"/>
</dbReference>
<reference evidence="2 3" key="1">
    <citation type="submission" date="2023-03" db="EMBL/GenBank/DDBJ databases">
        <title>High recombination rates correlate with genetic variation in Cardiocondyla obscurior ants.</title>
        <authorList>
            <person name="Errbii M."/>
        </authorList>
    </citation>
    <scope>NUCLEOTIDE SEQUENCE [LARGE SCALE GENOMIC DNA]</scope>
    <source>
        <strain evidence="2">Alpha-2009</strain>
        <tissue evidence="2">Whole body</tissue>
    </source>
</reference>
<evidence type="ECO:0000313" key="3">
    <source>
        <dbReference type="Proteomes" id="UP001430953"/>
    </source>
</evidence>
<accession>A0AAW2G3E7</accession>
<evidence type="ECO:0000313" key="2">
    <source>
        <dbReference type="EMBL" id="KAL0121975.1"/>
    </source>
</evidence>
<keyword evidence="1" id="KW-0812">Transmembrane</keyword>
<evidence type="ECO:0008006" key="4">
    <source>
        <dbReference type="Google" id="ProtNLM"/>
    </source>
</evidence>
<feature type="transmembrane region" description="Helical" evidence="1">
    <location>
        <begin position="20"/>
        <end position="38"/>
    </location>
</feature>
<keyword evidence="1" id="KW-0472">Membrane</keyword>
<name>A0AAW2G3E7_9HYME</name>
<proteinExistence type="predicted"/>
<dbReference type="Proteomes" id="UP001430953">
    <property type="component" value="Unassembled WGS sequence"/>
</dbReference>
<organism evidence="2 3">
    <name type="scientific">Cardiocondyla obscurior</name>
    <dbReference type="NCBI Taxonomy" id="286306"/>
    <lineage>
        <taxon>Eukaryota</taxon>
        <taxon>Metazoa</taxon>
        <taxon>Ecdysozoa</taxon>
        <taxon>Arthropoda</taxon>
        <taxon>Hexapoda</taxon>
        <taxon>Insecta</taxon>
        <taxon>Pterygota</taxon>
        <taxon>Neoptera</taxon>
        <taxon>Endopterygota</taxon>
        <taxon>Hymenoptera</taxon>
        <taxon>Apocrita</taxon>
        <taxon>Aculeata</taxon>
        <taxon>Formicoidea</taxon>
        <taxon>Formicidae</taxon>
        <taxon>Myrmicinae</taxon>
        <taxon>Cardiocondyla</taxon>
    </lineage>
</organism>
<comment type="caution">
    <text evidence="2">The sequence shown here is derived from an EMBL/GenBank/DDBJ whole genome shotgun (WGS) entry which is preliminary data.</text>
</comment>
<keyword evidence="1" id="KW-1133">Transmembrane helix</keyword>
<sequence length="123" mass="14225">MGFAVVYFPFSSVTLPPLSLSLSLSFVRSLALFINVFYCRTSSSFAFHQRDRWILLSIIRTWSKNFRGFCFLSMGIKINIKIITLRKGFFLSISALRHENIIKSVSNLFPVFTRILFHHARVA</sequence>
<evidence type="ECO:0000256" key="1">
    <source>
        <dbReference type="SAM" id="Phobius"/>
    </source>
</evidence>